<evidence type="ECO:0000313" key="1">
    <source>
        <dbReference type="EMBL" id="KAK9083252.1"/>
    </source>
</evidence>
<dbReference type="AlphaFoldDB" id="A0AAP0E2S6"/>
<proteinExistence type="predicted"/>
<keyword evidence="2" id="KW-1185">Reference proteome</keyword>
<protein>
    <submittedName>
        <fullName evidence="1">Uncharacterized protein</fullName>
    </submittedName>
</protein>
<dbReference type="Proteomes" id="UP001419268">
    <property type="component" value="Unassembled WGS sequence"/>
</dbReference>
<dbReference type="EMBL" id="JBBNAG010000013">
    <property type="protein sequence ID" value="KAK9083252.1"/>
    <property type="molecule type" value="Genomic_DNA"/>
</dbReference>
<reference evidence="1 2" key="1">
    <citation type="submission" date="2024-01" db="EMBL/GenBank/DDBJ databases">
        <title>Genome assemblies of Stephania.</title>
        <authorList>
            <person name="Yang L."/>
        </authorList>
    </citation>
    <scope>NUCLEOTIDE SEQUENCE [LARGE SCALE GENOMIC DNA]</scope>
    <source>
        <strain evidence="1">JXDWG</strain>
        <tissue evidence="1">Leaf</tissue>
    </source>
</reference>
<evidence type="ECO:0000313" key="2">
    <source>
        <dbReference type="Proteomes" id="UP001419268"/>
    </source>
</evidence>
<name>A0AAP0E2S6_9MAGN</name>
<gene>
    <name evidence="1" type="ORF">Scep_029723</name>
</gene>
<comment type="caution">
    <text evidence="1">The sequence shown here is derived from an EMBL/GenBank/DDBJ whole genome shotgun (WGS) entry which is preliminary data.</text>
</comment>
<organism evidence="1 2">
    <name type="scientific">Stephania cephalantha</name>
    <dbReference type="NCBI Taxonomy" id="152367"/>
    <lineage>
        <taxon>Eukaryota</taxon>
        <taxon>Viridiplantae</taxon>
        <taxon>Streptophyta</taxon>
        <taxon>Embryophyta</taxon>
        <taxon>Tracheophyta</taxon>
        <taxon>Spermatophyta</taxon>
        <taxon>Magnoliopsida</taxon>
        <taxon>Ranunculales</taxon>
        <taxon>Menispermaceae</taxon>
        <taxon>Menispermoideae</taxon>
        <taxon>Cissampelideae</taxon>
        <taxon>Stephania</taxon>
    </lineage>
</organism>
<accession>A0AAP0E2S6</accession>
<sequence length="55" mass="6007">MLLTERRSNGVAEGPARSIRTSCCGLRSSARFPNHVDCPVVPPLMLGFFMSLIKS</sequence>